<keyword evidence="18" id="KW-1185">Reference proteome</keyword>
<evidence type="ECO:0000313" key="17">
    <source>
        <dbReference type="EMBL" id="KAG0310943.1"/>
    </source>
</evidence>
<dbReference type="GO" id="GO:0003677">
    <property type="term" value="F:DNA binding"/>
    <property type="evidence" value="ECO:0007669"/>
    <property type="project" value="UniProtKB-UniRule"/>
</dbReference>
<dbReference type="GO" id="GO:0048476">
    <property type="term" value="C:Holliday junction resolvase complex"/>
    <property type="evidence" value="ECO:0007669"/>
    <property type="project" value="UniProtKB-UniRule"/>
</dbReference>
<keyword evidence="12 14" id="KW-0539">Nucleus</keyword>
<dbReference type="AlphaFoldDB" id="A0A9P6R4J2"/>
<feature type="region of interest" description="Disordered" evidence="15">
    <location>
        <begin position="348"/>
        <end position="378"/>
    </location>
</feature>
<dbReference type="Proteomes" id="UP000823405">
    <property type="component" value="Unassembled WGS sequence"/>
</dbReference>
<proteinExistence type="inferred from homology"/>
<feature type="domain" description="ERCC4" evidence="16">
    <location>
        <begin position="417"/>
        <end position="518"/>
    </location>
</feature>
<dbReference type="GO" id="GO:0000712">
    <property type="term" value="P:resolution of meiotic recombination intermediates"/>
    <property type="evidence" value="ECO:0007669"/>
    <property type="project" value="TreeGrafter"/>
</dbReference>
<keyword evidence="8 14" id="KW-0378">Hydrolase</keyword>
<comment type="cofactor">
    <cofactor evidence="1 14">
        <name>Mg(2+)</name>
        <dbReference type="ChEBI" id="CHEBI:18420"/>
    </cofactor>
</comment>
<feature type="compositionally biased region" description="Low complexity" evidence="15">
    <location>
        <begin position="351"/>
        <end position="360"/>
    </location>
</feature>
<evidence type="ECO:0000256" key="13">
    <source>
        <dbReference type="ARBA" id="ARBA00023254"/>
    </source>
</evidence>
<keyword evidence="9 14" id="KW-0460">Magnesium</keyword>
<dbReference type="Pfam" id="PF02732">
    <property type="entry name" value="ERCC4"/>
    <property type="match status" value="1"/>
</dbReference>
<evidence type="ECO:0000256" key="12">
    <source>
        <dbReference type="ARBA" id="ARBA00023242"/>
    </source>
</evidence>
<evidence type="ECO:0000256" key="3">
    <source>
        <dbReference type="ARBA" id="ARBA00010015"/>
    </source>
</evidence>
<comment type="function">
    <text evidence="14">Interacts with EME1 to form a DNA structure-specific endonuclease with substrate preference for branched DNA structures with a 5'-end at the branch nick. Typical substrates include 3'-flap structures, D-loops, replication forks and nicked Holliday junctions. May be required in mitosis for the processing of stalled or collapsed replication fork intermediates. May be required in meiosis for the repair of meiosis-specific double strand breaks subsequent to single-end invasion (SEI).</text>
</comment>
<protein>
    <recommendedName>
        <fullName evidence="14">Crossover junction endonuclease MUS81</fullName>
        <ecNumber evidence="14">3.1.22.-</ecNumber>
    </recommendedName>
</protein>
<keyword evidence="6 14" id="KW-0255">Endonuclease</keyword>
<dbReference type="GO" id="GO:0031573">
    <property type="term" value="P:mitotic intra-S DNA damage checkpoint signaling"/>
    <property type="evidence" value="ECO:0007669"/>
    <property type="project" value="TreeGrafter"/>
</dbReference>
<keyword evidence="7 14" id="KW-0227">DNA damage</keyword>
<evidence type="ECO:0000256" key="8">
    <source>
        <dbReference type="ARBA" id="ARBA00022801"/>
    </source>
</evidence>
<dbReference type="GO" id="GO:0006308">
    <property type="term" value="P:DNA catabolic process"/>
    <property type="evidence" value="ECO:0007669"/>
    <property type="project" value="UniProtKB-UniRule"/>
</dbReference>
<feature type="compositionally biased region" description="Basic residues" evidence="15">
    <location>
        <begin position="1"/>
        <end position="10"/>
    </location>
</feature>
<dbReference type="InterPro" id="IPR036388">
    <property type="entry name" value="WH-like_DNA-bd_sf"/>
</dbReference>
<keyword evidence="10 14" id="KW-0233">DNA recombination</keyword>
<dbReference type="SMART" id="SM00891">
    <property type="entry name" value="ERCC4"/>
    <property type="match status" value="1"/>
</dbReference>
<comment type="similarity">
    <text evidence="3 14">Belongs to the XPF family.</text>
</comment>
<dbReference type="EC" id="3.1.22.-" evidence="14"/>
<evidence type="ECO:0000256" key="11">
    <source>
        <dbReference type="ARBA" id="ARBA00023204"/>
    </source>
</evidence>
<evidence type="ECO:0000256" key="10">
    <source>
        <dbReference type="ARBA" id="ARBA00023172"/>
    </source>
</evidence>
<sequence length="715" mass="78696">MPAHSKKARKQAGAVPLTPVEQEEPKSKKPRKASTKQYVPKFRSGSYAILLALLQASIQHDRRSLTKDEILVIGQKFAEASLANKEHGSFYSAWDSMGTLISKGLVYQNGKGYYMTGEGKDIAFTLKDATIQRDATMAQYFVRPNGEDAVNPNIQHRSPPYNPELPRAAPEQPRPTPRSKAAPKRAAPTYNAYDVDNKSGPSNEQGYGDWDDPDDDWGTPDPAPSASGAALRSNFSVAEPSNSYGSSSSSRLTGTSHQPLDVDNDWDVNEYDAVSPGDYASPQDDVSSPYSIGRASADYTRPSSSSASLGSSGNVPEPLPDLSKVPLPVLLEIAEAQRRGTVSEVLGRLASTSSPARSSSFKGTTKTNAPRAGPDAFPHLSVNTFSTATGANEEIQDIAQLAKFQPIYYAPGSFDIILVLDIREVRVQSDRDYFSKKLEEKGVQVITRALDIGDVLWIAKPKEPNLLLPKEVVLDHIVERKRMDDLVSSIKDGRFNEQKFRLSRSGIGQVVYLLETYRAGESFSIPMEAIRTAMTTTQVHNGFFLKRTINTDQSIDYLVAMTNALKEKYLDQVLYTIPDQVIQRDSYLDLVEHLKVKNPGRIYLTSYDAFAKLNSKSDTLTVRDNFVKMLMVIRGVSSEKATELAMVYGTPRAMFSALDKPGADATNDERRDILTKSVSNVGRKKLGQALAGQVAELWYSKEYNDKAAQKPTYGS</sequence>
<evidence type="ECO:0000256" key="15">
    <source>
        <dbReference type="SAM" id="MobiDB-lite"/>
    </source>
</evidence>
<dbReference type="PANTHER" id="PTHR13451:SF0">
    <property type="entry name" value="CROSSOVER JUNCTION ENDONUCLEASE MUS81"/>
    <property type="match status" value="1"/>
</dbReference>
<comment type="subcellular location">
    <subcellularLocation>
        <location evidence="2 14">Nucleus</location>
    </subcellularLocation>
</comment>
<gene>
    <name evidence="17" type="primary">MUS81</name>
    <name evidence="17" type="ORF">BGZ97_012209</name>
</gene>
<dbReference type="InterPro" id="IPR047416">
    <property type="entry name" value="XPF_nuclease_Mus81"/>
</dbReference>
<evidence type="ECO:0000259" key="16">
    <source>
        <dbReference type="SMART" id="SM00891"/>
    </source>
</evidence>
<accession>A0A9P6R4J2</accession>
<feature type="region of interest" description="Disordered" evidence="15">
    <location>
        <begin position="1"/>
        <end position="36"/>
    </location>
</feature>
<feature type="compositionally biased region" description="Low complexity" evidence="15">
    <location>
        <begin position="178"/>
        <end position="189"/>
    </location>
</feature>
<dbReference type="InterPro" id="IPR006166">
    <property type="entry name" value="ERCC4_domain"/>
</dbReference>
<organism evidence="17 18">
    <name type="scientific">Linnemannia gamsii</name>
    <dbReference type="NCBI Taxonomy" id="64522"/>
    <lineage>
        <taxon>Eukaryota</taxon>
        <taxon>Fungi</taxon>
        <taxon>Fungi incertae sedis</taxon>
        <taxon>Mucoromycota</taxon>
        <taxon>Mortierellomycotina</taxon>
        <taxon>Mortierellomycetes</taxon>
        <taxon>Mortierellales</taxon>
        <taxon>Mortierellaceae</taxon>
        <taxon>Linnemannia</taxon>
    </lineage>
</organism>
<keyword evidence="5 14" id="KW-0479">Metal-binding</keyword>
<keyword evidence="4 14" id="KW-0540">Nuclease</keyword>
<evidence type="ECO:0000256" key="2">
    <source>
        <dbReference type="ARBA" id="ARBA00004123"/>
    </source>
</evidence>
<dbReference type="PANTHER" id="PTHR13451">
    <property type="entry name" value="CLASS II CROSSOVER JUNCTION ENDONUCLEASE MUS81"/>
    <property type="match status" value="1"/>
</dbReference>
<dbReference type="CDD" id="cd20074">
    <property type="entry name" value="XPF_nuclease_Mus81"/>
    <property type="match status" value="1"/>
</dbReference>
<dbReference type="Gene3D" id="1.10.150.670">
    <property type="entry name" value="Crossover junction endonuclease EME1, DNA-binding domain"/>
    <property type="match status" value="1"/>
</dbReference>
<dbReference type="GO" id="GO:0008821">
    <property type="term" value="F:crossover junction DNA endonuclease activity"/>
    <property type="evidence" value="ECO:0007669"/>
    <property type="project" value="UniProtKB-UniRule"/>
</dbReference>
<dbReference type="InterPro" id="IPR047417">
    <property type="entry name" value="WHD_MUS81"/>
</dbReference>
<feature type="compositionally biased region" description="Low complexity" evidence="15">
    <location>
        <begin position="241"/>
        <end position="250"/>
    </location>
</feature>
<dbReference type="Gene3D" id="1.10.10.10">
    <property type="entry name" value="Winged helix-like DNA-binding domain superfamily/Winged helix DNA-binding domain"/>
    <property type="match status" value="1"/>
</dbReference>
<evidence type="ECO:0000256" key="7">
    <source>
        <dbReference type="ARBA" id="ARBA00022763"/>
    </source>
</evidence>
<keyword evidence="13" id="KW-0469">Meiosis</keyword>
<evidence type="ECO:0000256" key="1">
    <source>
        <dbReference type="ARBA" id="ARBA00001946"/>
    </source>
</evidence>
<evidence type="ECO:0000256" key="4">
    <source>
        <dbReference type="ARBA" id="ARBA00022722"/>
    </source>
</evidence>
<evidence type="ECO:0000313" key="18">
    <source>
        <dbReference type="Proteomes" id="UP000823405"/>
    </source>
</evidence>
<evidence type="ECO:0000256" key="14">
    <source>
        <dbReference type="RuleBase" id="RU369042"/>
    </source>
</evidence>
<dbReference type="InterPro" id="IPR042530">
    <property type="entry name" value="EME1/EME2_C"/>
</dbReference>
<dbReference type="Gene3D" id="3.40.50.10130">
    <property type="match status" value="1"/>
</dbReference>
<evidence type="ECO:0000256" key="6">
    <source>
        <dbReference type="ARBA" id="ARBA00022759"/>
    </source>
</evidence>
<dbReference type="CDD" id="cd21036">
    <property type="entry name" value="WH_MUS81"/>
    <property type="match status" value="1"/>
</dbReference>
<dbReference type="Pfam" id="PF21136">
    <property type="entry name" value="WHD_MUS81"/>
    <property type="match status" value="1"/>
</dbReference>
<dbReference type="GO" id="GO:0046872">
    <property type="term" value="F:metal ion binding"/>
    <property type="evidence" value="ECO:0007669"/>
    <property type="project" value="UniProtKB-UniRule"/>
</dbReference>
<evidence type="ECO:0000256" key="5">
    <source>
        <dbReference type="ARBA" id="ARBA00022723"/>
    </source>
</evidence>
<dbReference type="InterPro" id="IPR011335">
    <property type="entry name" value="Restrct_endonuc-II-like"/>
</dbReference>
<comment type="caution">
    <text evidence="17">The sequence shown here is derived from an EMBL/GenBank/DDBJ whole genome shotgun (WGS) entry which is preliminary data.</text>
</comment>
<feature type="compositionally biased region" description="Low complexity" evidence="15">
    <location>
        <begin position="303"/>
        <end position="313"/>
    </location>
</feature>
<dbReference type="FunFam" id="3.40.50.10130:FF:000003">
    <property type="entry name" value="Crossover junction endonuclease MUS81"/>
    <property type="match status" value="1"/>
</dbReference>
<dbReference type="OrthoDB" id="5963188at2759"/>
<dbReference type="SUPFAM" id="SSF52980">
    <property type="entry name" value="Restriction endonuclease-like"/>
    <property type="match status" value="1"/>
</dbReference>
<feature type="compositionally biased region" description="Acidic residues" evidence="15">
    <location>
        <begin position="209"/>
        <end position="218"/>
    </location>
</feature>
<comment type="subunit">
    <text evidence="14">Interacts with EME1.</text>
</comment>
<feature type="region of interest" description="Disordered" evidence="15">
    <location>
        <begin position="144"/>
        <end position="320"/>
    </location>
</feature>
<dbReference type="GO" id="GO:0048257">
    <property type="term" value="F:3'-flap endonuclease activity"/>
    <property type="evidence" value="ECO:0007669"/>
    <property type="project" value="TreeGrafter"/>
</dbReference>
<dbReference type="InterPro" id="IPR033309">
    <property type="entry name" value="Mus81"/>
</dbReference>
<reference evidence="17" key="1">
    <citation type="journal article" date="2020" name="Fungal Divers.">
        <title>Resolving the Mortierellaceae phylogeny through synthesis of multi-gene phylogenetics and phylogenomics.</title>
        <authorList>
            <person name="Vandepol N."/>
            <person name="Liber J."/>
            <person name="Desiro A."/>
            <person name="Na H."/>
            <person name="Kennedy M."/>
            <person name="Barry K."/>
            <person name="Grigoriev I.V."/>
            <person name="Miller A.N."/>
            <person name="O'Donnell K."/>
            <person name="Stajich J.E."/>
            <person name="Bonito G."/>
        </authorList>
    </citation>
    <scope>NUCLEOTIDE SEQUENCE</scope>
    <source>
        <strain evidence="17">NVP60</strain>
    </source>
</reference>
<dbReference type="GO" id="GO:0000727">
    <property type="term" value="P:double-strand break repair via break-induced replication"/>
    <property type="evidence" value="ECO:0007669"/>
    <property type="project" value="UniProtKB-UniRule"/>
</dbReference>
<dbReference type="GO" id="GO:0005634">
    <property type="term" value="C:nucleus"/>
    <property type="evidence" value="ECO:0007669"/>
    <property type="project" value="UniProtKB-SubCell"/>
</dbReference>
<dbReference type="EMBL" id="JAAAIN010000779">
    <property type="protein sequence ID" value="KAG0310943.1"/>
    <property type="molecule type" value="Genomic_DNA"/>
</dbReference>
<name>A0A9P6R4J2_9FUNG</name>
<evidence type="ECO:0000256" key="9">
    <source>
        <dbReference type="ARBA" id="ARBA00022842"/>
    </source>
</evidence>
<keyword evidence="11 14" id="KW-0234">DNA repair</keyword>